<evidence type="ECO:0000313" key="2">
    <source>
        <dbReference type="EMBL" id="MFC5771723.1"/>
    </source>
</evidence>
<organism evidence="2 3">
    <name type="scientific">Thauera sinica</name>
    <dbReference type="NCBI Taxonomy" id="2665146"/>
    <lineage>
        <taxon>Bacteria</taxon>
        <taxon>Pseudomonadati</taxon>
        <taxon>Pseudomonadota</taxon>
        <taxon>Betaproteobacteria</taxon>
        <taxon>Rhodocyclales</taxon>
        <taxon>Zoogloeaceae</taxon>
        <taxon>Thauera</taxon>
    </lineage>
</organism>
<protein>
    <submittedName>
        <fullName evidence="2">DUF1016 N-terminal domain-containing protein</fullName>
    </submittedName>
</protein>
<reference evidence="3" key="1">
    <citation type="journal article" date="2019" name="Int. J. Syst. Evol. Microbiol.">
        <title>The Global Catalogue of Microorganisms (GCM) 10K type strain sequencing project: providing services to taxonomists for standard genome sequencing and annotation.</title>
        <authorList>
            <consortium name="The Broad Institute Genomics Platform"/>
            <consortium name="The Broad Institute Genome Sequencing Center for Infectious Disease"/>
            <person name="Wu L."/>
            <person name="Ma J."/>
        </authorList>
    </citation>
    <scope>NUCLEOTIDE SEQUENCE [LARGE SCALE GENOMIC DNA]</scope>
    <source>
        <strain evidence="3">SHR3</strain>
    </source>
</reference>
<dbReference type="Pfam" id="PF17761">
    <property type="entry name" value="DUF1016_N"/>
    <property type="match status" value="1"/>
</dbReference>
<feature type="domain" description="YhcG N-terminal" evidence="1">
    <location>
        <begin position="16"/>
        <end position="66"/>
    </location>
</feature>
<dbReference type="InterPro" id="IPR041527">
    <property type="entry name" value="YhcG_N"/>
</dbReference>
<dbReference type="RefSeq" id="WP_157748648.1">
    <property type="nucleotide sequence ID" value="NZ_JBHSOG010000098.1"/>
</dbReference>
<evidence type="ECO:0000259" key="1">
    <source>
        <dbReference type="Pfam" id="PF17761"/>
    </source>
</evidence>
<dbReference type="Proteomes" id="UP001595974">
    <property type="component" value="Unassembled WGS sequence"/>
</dbReference>
<proteinExistence type="predicted"/>
<dbReference type="EMBL" id="JBHSOG010000098">
    <property type="protein sequence ID" value="MFC5771723.1"/>
    <property type="molecule type" value="Genomic_DNA"/>
</dbReference>
<evidence type="ECO:0000313" key="3">
    <source>
        <dbReference type="Proteomes" id="UP001595974"/>
    </source>
</evidence>
<sequence length="86" mass="9085">MSQVPAITAAGSLHAELRALIASSRQRLAGAVNAELTRLYWTIGQRLDAEVLGGERASYGTALLDQCVIHPNTTTQSDPNPTSHSG</sequence>
<keyword evidence="3" id="KW-1185">Reference proteome</keyword>
<comment type="caution">
    <text evidence="2">The sequence shown here is derived from an EMBL/GenBank/DDBJ whole genome shotgun (WGS) entry which is preliminary data.</text>
</comment>
<gene>
    <name evidence="2" type="ORF">ACFPTN_20280</name>
</gene>
<name>A0ABW1AXS4_9RHOO</name>
<accession>A0ABW1AXS4</accession>